<feature type="signal peptide" evidence="2">
    <location>
        <begin position="1"/>
        <end position="16"/>
    </location>
</feature>
<dbReference type="eggNOG" id="ENOG502R26M">
    <property type="taxonomic scope" value="Eukaryota"/>
</dbReference>
<evidence type="ECO:0000313" key="3">
    <source>
        <dbReference type="Proteomes" id="UP000095282"/>
    </source>
</evidence>
<keyword evidence="3" id="KW-1185">Reference proteome</keyword>
<keyword evidence="2" id="KW-0732">Signal</keyword>
<organism evidence="3 4">
    <name type="scientific">Caenorhabditis tropicalis</name>
    <dbReference type="NCBI Taxonomy" id="1561998"/>
    <lineage>
        <taxon>Eukaryota</taxon>
        <taxon>Metazoa</taxon>
        <taxon>Ecdysozoa</taxon>
        <taxon>Nematoda</taxon>
        <taxon>Chromadorea</taxon>
        <taxon>Rhabditida</taxon>
        <taxon>Rhabditina</taxon>
        <taxon>Rhabditomorpha</taxon>
        <taxon>Rhabditoidea</taxon>
        <taxon>Rhabditidae</taxon>
        <taxon>Peloderinae</taxon>
        <taxon>Caenorhabditis</taxon>
    </lineage>
</organism>
<sequence>MNLLILLLTVPSMAIAMTGHDFVIELNKKRVEFAKKFNIGNMNELVWDQQLAVKTAESAEELKTNGKLESYASYEDILESVNGTLGIEKKDLKRWQSYYKMQFLAPLHNRIGCTTVPDENKSESYCYLVPDSPLDKMLDTYGFIGSRCSEGFETNTEGLCRPITTTTVPTTITTPTEKESNSTAKNQVVENAEDAKTTENVDSSASFPFNMLFVLIPWLFFI</sequence>
<proteinExistence type="predicted"/>
<evidence type="ECO:0000256" key="1">
    <source>
        <dbReference type="SAM" id="MobiDB-lite"/>
    </source>
</evidence>
<name>A0A1I7UGQ4_9PELO</name>
<evidence type="ECO:0000256" key="2">
    <source>
        <dbReference type="SAM" id="SignalP"/>
    </source>
</evidence>
<feature type="region of interest" description="Disordered" evidence="1">
    <location>
        <begin position="172"/>
        <end position="194"/>
    </location>
</feature>
<feature type="chain" id="PRO_5009308872" evidence="2">
    <location>
        <begin position="17"/>
        <end position="222"/>
    </location>
</feature>
<protein>
    <submittedName>
        <fullName evidence="4">SCP domain-containing protein</fullName>
    </submittedName>
</protein>
<evidence type="ECO:0000313" key="4">
    <source>
        <dbReference type="WBParaSite" id="Csp11.Scaffold629.g9153.t1"/>
    </source>
</evidence>
<accession>A0A1I7UGQ4</accession>
<dbReference type="AlphaFoldDB" id="A0A1I7UGQ4"/>
<dbReference type="WBParaSite" id="Csp11.Scaffold629.g9153.t1">
    <property type="protein sequence ID" value="Csp11.Scaffold629.g9153.t1"/>
    <property type="gene ID" value="Csp11.Scaffold629.g9153"/>
</dbReference>
<dbReference type="Proteomes" id="UP000095282">
    <property type="component" value="Unplaced"/>
</dbReference>
<reference evidence="4" key="1">
    <citation type="submission" date="2016-11" db="UniProtKB">
        <authorList>
            <consortium name="WormBaseParasite"/>
        </authorList>
    </citation>
    <scope>IDENTIFICATION</scope>
</reference>